<dbReference type="InterPro" id="IPR015919">
    <property type="entry name" value="Cadherin-like_sf"/>
</dbReference>
<keyword evidence="1" id="KW-0677">Repeat</keyword>
<dbReference type="Gene3D" id="2.60.40.10">
    <property type="entry name" value="Immunoglobulins"/>
    <property type="match status" value="10"/>
</dbReference>
<dbReference type="Pfam" id="PF07691">
    <property type="entry name" value="PA14"/>
    <property type="match status" value="1"/>
</dbReference>
<feature type="domain" description="Fibronectin type-III" evidence="3">
    <location>
        <begin position="538"/>
        <end position="625"/>
    </location>
</feature>
<feature type="domain" description="Fibronectin type-III" evidence="3">
    <location>
        <begin position="1983"/>
        <end position="2068"/>
    </location>
</feature>
<evidence type="ECO:0000259" key="3">
    <source>
        <dbReference type="PROSITE" id="PS50853"/>
    </source>
</evidence>
<feature type="domain" description="PA14" evidence="4">
    <location>
        <begin position="622"/>
        <end position="760"/>
    </location>
</feature>
<dbReference type="Proteomes" id="UP000240608">
    <property type="component" value="Unassembled WGS sequence"/>
</dbReference>
<dbReference type="CDD" id="cd00063">
    <property type="entry name" value="FN3"/>
    <property type="match status" value="7"/>
</dbReference>
<gene>
    <name evidence="5" type="ORF">C9994_06870</name>
</gene>
<keyword evidence="2" id="KW-0732">Signal</keyword>
<evidence type="ECO:0000256" key="1">
    <source>
        <dbReference type="ARBA" id="ARBA00022737"/>
    </source>
</evidence>
<dbReference type="InterPro" id="IPR011658">
    <property type="entry name" value="PA14_dom"/>
</dbReference>
<dbReference type="GO" id="GO:0005509">
    <property type="term" value="F:calcium ion binding"/>
    <property type="evidence" value="ECO:0007669"/>
    <property type="project" value="InterPro"/>
</dbReference>
<dbReference type="InterPro" id="IPR013783">
    <property type="entry name" value="Ig-like_fold"/>
</dbReference>
<dbReference type="PROSITE" id="PS50853">
    <property type="entry name" value="FN3"/>
    <property type="match status" value="7"/>
</dbReference>
<dbReference type="InterPro" id="IPR003961">
    <property type="entry name" value="FN3_dom"/>
</dbReference>
<accession>A0A2T4DRS9</accession>
<dbReference type="NCBIfam" id="TIGR04183">
    <property type="entry name" value="Por_Secre_tail"/>
    <property type="match status" value="1"/>
</dbReference>
<dbReference type="SUPFAM" id="SSF56988">
    <property type="entry name" value="Anthrax protective antigen"/>
    <property type="match status" value="1"/>
</dbReference>
<proteinExistence type="predicted"/>
<evidence type="ECO:0000259" key="4">
    <source>
        <dbReference type="PROSITE" id="PS51820"/>
    </source>
</evidence>
<name>A0A2T4DRS9_9BACT</name>
<dbReference type="InterPro" id="IPR050964">
    <property type="entry name" value="Striated_Muscle_Regulatory"/>
</dbReference>
<evidence type="ECO:0000313" key="6">
    <source>
        <dbReference type="Proteomes" id="UP000240608"/>
    </source>
</evidence>
<dbReference type="Pfam" id="PF00041">
    <property type="entry name" value="fn3"/>
    <property type="match status" value="2"/>
</dbReference>
<dbReference type="PANTHER" id="PTHR13817">
    <property type="entry name" value="TITIN"/>
    <property type="match status" value="1"/>
</dbReference>
<dbReference type="Pfam" id="PF19081">
    <property type="entry name" value="Ig_7"/>
    <property type="match status" value="1"/>
</dbReference>
<dbReference type="SMART" id="SM00060">
    <property type="entry name" value="FN3"/>
    <property type="match status" value="7"/>
</dbReference>
<evidence type="ECO:0000313" key="5">
    <source>
        <dbReference type="EMBL" id="PTB96541.1"/>
    </source>
</evidence>
<dbReference type="Gene3D" id="2.60.120.380">
    <property type="match status" value="1"/>
</dbReference>
<dbReference type="Pfam" id="PF18962">
    <property type="entry name" value="Por_Secre_tail"/>
    <property type="match status" value="1"/>
</dbReference>
<evidence type="ECO:0000256" key="2">
    <source>
        <dbReference type="SAM" id="SignalP"/>
    </source>
</evidence>
<reference evidence="5 6" key="1">
    <citation type="submission" date="2018-03" db="EMBL/GenBank/DDBJ databases">
        <title>Cross-interface Injection: A General Nanoliter Liquid Handling Method Applied to Single Cells Genome Amplification Automated Nanoliter Liquid Handling Applied to Single Cell Multiple Displacement Amplification.</title>
        <authorList>
            <person name="Yun J."/>
            <person name="Xu P."/>
            <person name="Xu J."/>
            <person name="Dai X."/>
            <person name="Wang Y."/>
            <person name="Zheng X."/>
            <person name="Cao C."/>
            <person name="Yi Q."/>
            <person name="Zhu Y."/>
            <person name="Wang L."/>
            <person name="Dong Z."/>
            <person name="Huang Y."/>
            <person name="Huang L."/>
            <person name="Du W."/>
        </authorList>
    </citation>
    <scope>NUCLEOTIDE SEQUENCE [LARGE SCALE GENOMIC DNA]</scope>
    <source>
        <strain evidence="5 6">Z-D1-2</strain>
    </source>
</reference>
<protein>
    <recommendedName>
        <fullName evidence="7">Staphylococcus aureus surface protein A</fullName>
    </recommendedName>
</protein>
<dbReference type="InterPro" id="IPR036116">
    <property type="entry name" value="FN3_sf"/>
</dbReference>
<dbReference type="InterPro" id="IPR026444">
    <property type="entry name" value="Secre_tail"/>
</dbReference>
<dbReference type="PROSITE" id="PS51820">
    <property type="entry name" value="PA14"/>
    <property type="match status" value="1"/>
</dbReference>
<sequence length="3123" mass="342546">MKHYILFCVFLLLGFKAVSQDFQPYPNQVLYSWANPYESYQFSGIHFRLKKPNNFNPNRNEKYPLILFFHGAGEGGTDNEKQLIHGGQKTLNAINNNIFPGIALYPQIDRSFWATIDREAVRNIVLKLIEDYNVDPNRIYVHGLSGGASSTWNFAYEYPQLVAAMHPMSGLPNLGADPGVTTFIPTWLAQGGKDGNPAPEQGNDRVNRMRNAGANIRYSYQANTGHGTWNNEYNKPDFFSWFLEKNKTDITVLYGQSSFCEGDPINVTLGVTSGFSNYEWAKDDTNNIISSGVGANTINVTETGLYYVRFSRGSEWTPWSKPVNINRNLDAAAKVITTTGNQSLNLPALSGQQSVLINGPQNVAFYQWLKNASPINGATNASFTANEAGSYSLSVRPEQETGYEPDGVIPSEYRAAPQACFSVPSDPVVITTENGLNVPAKPTNFAANILTDNSIVVNWDDNANNELAFELYRSTQSGTGYVLVERIPSSTSSNPQRYVDQPVNAGTTYYYRMRAVNNSGGSAYTVEVSASTSIDTQAPSAPTLNVVSTTGNSINLSWSDAIDNVGVTEYEVYRNNSLVASISGTVYTNAGLPTNQIFNYTVRAKDAANNISVPSNQVTARTINSGLSYSYYHHSNLSVVNQIETNATLIRTGEVSNFDFTIRDRDNQFAFIFNGYILIPEDGNYTFFTSSDDGSRLFINENSIVNNDGTHGCQERSSTVSLIAGFAQISVEYFENGGGECLEVRWQGPGISKQLIPDEVLFQDQFTQSNIPLPPSSLITEATSINHIDLSWQDNSTNENNFEIYRSLNQNSGYEVIQVLDANAETWSDSTLTGGTTYYYKIRAINFNGSSDFAGPVSATTFAYPPAPEPPTNLMLQLVNTNNVLLNWSDNSSMETGFEVYRSTSNVPSSFTRIYTTGENVTTYEDTQTEGNSSYYYRVRAKGEGSFSSYSAIVNITTPNQSPILEPVIDRSVKYGTTLILNVAADDPDGDPLSFNFINPLPEFFSFADNGYGQGEFTISPLEADSGVYNIEFTVTDGSGGIDEGSFVITVSNNENPVIENIENVNMIAGFTEILNVFVSDNTQSNILLTASNLPDFVSFVDNGEGQGTFIISPAINNTGSFNNIKLLASDGAGGFSEESFNVFVQEVKRNYSVLVNIGSLDAPTPWNNITGRGNRNFNLISNDGLSNDVNLNIINQWPTDFYTTNLNSASYPDEVIQSFSWKNGGDANFRLQNLNPGLSYDITFVVAAGEDFTLKSLGTTRFTINSTLKSVNPNNRVVNLVKFEDVKADNNGEILVRPTGSQFILNAVVIDVYFDDGVLPSAPSNLSLTANSSTEVEISWQDNSNNEQRFEIYRSSVSETGPFQLVTNTLLNQISYTDTGLESSTLYYYKVVAVNSNGTAATPVGLVTTLNSAPVITQLDDVVMKTGNTLTLPINAIDHEGDPINYSSNNLPEFVELVDNGDGTGELVISPASSDIGFYEGVAISAEDNFGNTSTTKFLISVIDASFENTVYINFSDNSDATSPWNNINSLPNLGGVINNFTNSNGEASTIGIRVGANWTSVDNTGLPVSYNSTFPYDANVLRGSWKSDSASWNGNEDVVLTIVGLDPSSIYNIDLIVATNRWKKALADYTLQSNSKRINPLSNEENIYPFTSLVADEFGEIQLRISRTTLSEYIYLSALIIKELDANNNVPLAPTSFKAEGISRNSIELKWIDNAFNETAYEIYFTDEIGKSFTQLATVPANTQTYLHSGLSVNDHFIYKVRAVNGIEPSDYSEEYAAITLHHQLLININSNLSSHKNAPSPWNNTRRLPESGITFPALIDELGASTPEEFVLEAFRTGGSNIGGFESDNNSGVFPDNAIQAYYFAETNDPPVIFRLNNLNPDFIYDFEFLASEGLNLNPVNFATAISEFSIGEVKKILLADYNSSETVSIKNVSPDTDNSIRFDLTSSAEFNSRFGFLNAFAVNVSTPVDVAFDKINPTSPENLVAYNITENSLELVWDVSNDNVGLKEYQVFMNGELLSTVSTTSYAVQSLTPDAEYIFAVRSVDRNNNFSSFSDELVITTGLPSEGFDIFYSLPVGDLNSLNTWNSMEDGSGIAPAGFDDDFQVFQLNRDASISTIFNITGTGSKLVLNHNVTLDLNATFNGTISAGENATVNINISTAPTFTDLAYTSTIAFNSENNNIPSANYGNIILANAGSVKQFVSGNTTVKGTLNVVDEVVISGVNPNGTAIVAKGSVTLHGLGSGTASDEMITLVLAGEGEQHIESFSEDISLFALHIREGADVIFDNSDTTMEVHVGNVLGGGLVIEDNAVLNIGNSKLIVNGKGTINSGNETGVLKSSRGSIEIHSTSTITSHLYFEQGGDTVSTLTADFSNLGKVQIMNPLNIMEELSVKDGIVISSGNIKMLSTAQRTAIISQITNRGKIEGNIIAQNYVEAPSKRTYRYMGSMVKNATVADWQDNIQITGKFVGSSSGPGLKNNPSVWYFDEVTNDQWQPYPTTTNQEIMEVGKGYAVFTRVLNAPLNLELTGEAIQGDFEFALNPGTGNSEIGDGWNFISNPYQSPIQWGEEGWVSENMSPVLTVWDADYPGGGRYFYAGGGVSDSSFNGQVAIGQAFWVQAVSDNPVLRISEAAKVNSNNSKFYRNATEEPILLTVKLSKDNSEDRTFIIYSEDGDRLYNGRVHGRKRLNDIFNLSSITDDGVDLAIHNLPLNFCKDTISLGTTNMTPGTYDLSFEKMETFRDNEIFTLIDNYTGEQVNVNRETVYTFEVLSTVGPSAENRFTLIIEKPELQNNKVLATSANLLCELDDVPFVSIQNAQKGVLYTLFVNNSETSVQKMGKGDDLYIDIDKANLLFGTNVIKFKAEYGSCSTATLRDSILIEYLRIPKITFADTLSICTNESALITLPYSEESLSFKWYNTEESSEAIFESKTNIFETSELAKNTTYYYSVLSSNGCESEERGMIVVYVEKLDAPVIRQESGYLISNTQLENQWYFNGNIIDGAINDSLKLKEEGIYELSITNGVCTAYSQKFDYRINSNDKHQSFAVTLYPNPAHIKLNVKFGQVLQYNVLVRIVDLTGRQVLEDRILKGVTHYVLPVNSLSSGTYLIQMLYQDIPYQSKLVIK</sequence>
<feature type="domain" description="Fibronectin type-III" evidence="3">
    <location>
        <begin position="1695"/>
        <end position="1785"/>
    </location>
</feature>
<dbReference type="SUPFAM" id="SSF49265">
    <property type="entry name" value="Fibronectin type III"/>
    <property type="match status" value="4"/>
</dbReference>
<dbReference type="InterPro" id="IPR044023">
    <property type="entry name" value="Ig_7"/>
</dbReference>
<dbReference type="InterPro" id="IPR029058">
    <property type="entry name" value="AB_hydrolase_fold"/>
</dbReference>
<dbReference type="Gene3D" id="3.40.50.1820">
    <property type="entry name" value="alpha/beta hydrolase"/>
    <property type="match status" value="1"/>
</dbReference>
<dbReference type="GO" id="GO:0016020">
    <property type="term" value="C:membrane"/>
    <property type="evidence" value="ECO:0007669"/>
    <property type="project" value="InterPro"/>
</dbReference>
<evidence type="ECO:0008006" key="7">
    <source>
        <dbReference type="Google" id="ProtNLM"/>
    </source>
</evidence>
<dbReference type="SUPFAM" id="SSF49313">
    <property type="entry name" value="Cadherin-like"/>
    <property type="match status" value="1"/>
</dbReference>
<feature type="domain" description="Fibronectin type-III" evidence="3">
    <location>
        <begin position="774"/>
        <end position="866"/>
    </location>
</feature>
<dbReference type="Pfam" id="PF17963">
    <property type="entry name" value="Big_9"/>
    <property type="match status" value="1"/>
</dbReference>
<organism evidence="5 6">
    <name type="scientific">Marivirga lumbricoides</name>
    <dbReference type="NCBI Taxonomy" id="1046115"/>
    <lineage>
        <taxon>Bacteria</taxon>
        <taxon>Pseudomonadati</taxon>
        <taxon>Bacteroidota</taxon>
        <taxon>Cytophagia</taxon>
        <taxon>Cytophagales</taxon>
        <taxon>Marivirgaceae</taxon>
        <taxon>Marivirga</taxon>
    </lineage>
</organism>
<dbReference type="EMBL" id="PYVU01000046">
    <property type="protein sequence ID" value="PTB96541.1"/>
    <property type="molecule type" value="Genomic_DNA"/>
</dbReference>
<dbReference type="SUPFAM" id="SSF53474">
    <property type="entry name" value="alpha/beta-Hydrolases"/>
    <property type="match status" value="1"/>
</dbReference>
<comment type="caution">
    <text evidence="5">The sequence shown here is derived from an EMBL/GenBank/DDBJ whole genome shotgun (WGS) entry which is preliminary data.</text>
</comment>
<dbReference type="SMART" id="SM00758">
    <property type="entry name" value="PA14"/>
    <property type="match status" value="1"/>
</dbReference>
<feature type="signal peptide" evidence="2">
    <location>
        <begin position="1"/>
        <end position="19"/>
    </location>
</feature>
<feature type="domain" description="Fibronectin type-III" evidence="3">
    <location>
        <begin position="870"/>
        <end position="961"/>
    </location>
</feature>
<feature type="domain" description="Fibronectin type-III" evidence="3">
    <location>
        <begin position="1323"/>
        <end position="1413"/>
    </location>
</feature>
<feature type="domain" description="Fibronectin type-III" evidence="3">
    <location>
        <begin position="441"/>
        <end position="535"/>
    </location>
</feature>
<feature type="chain" id="PRO_5015445162" description="Staphylococcus aureus surface protein A" evidence="2">
    <location>
        <begin position="20"/>
        <end position="3123"/>
    </location>
</feature>
<dbReference type="InterPro" id="IPR037524">
    <property type="entry name" value="PA14/GLEYA"/>
</dbReference>
<dbReference type="PANTHER" id="PTHR13817:SF73">
    <property type="entry name" value="FIBRONECTIN TYPE-III DOMAIN-CONTAINING PROTEIN"/>
    <property type="match status" value="1"/>
</dbReference>